<feature type="compositionally biased region" description="Basic and acidic residues" evidence="1">
    <location>
        <begin position="75"/>
        <end position="85"/>
    </location>
</feature>
<protein>
    <submittedName>
        <fullName evidence="2">Uncharacterized protein</fullName>
    </submittedName>
</protein>
<feature type="compositionally biased region" description="Polar residues" evidence="1">
    <location>
        <begin position="28"/>
        <end position="39"/>
    </location>
</feature>
<dbReference type="EMBL" id="JAUYVH010000001">
    <property type="protein sequence ID" value="MDQ9168946.1"/>
    <property type="molecule type" value="Genomic_DNA"/>
</dbReference>
<feature type="compositionally biased region" description="Low complexity" evidence="1">
    <location>
        <begin position="1"/>
        <end position="17"/>
    </location>
</feature>
<feature type="compositionally biased region" description="Basic and acidic residues" evidence="1">
    <location>
        <begin position="40"/>
        <end position="56"/>
    </location>
</feature>
<evidence type="ECO:0000256" key="1">
    <source>
        <dbReference type="SAM" id="MobiDB-lite"/>
    </source>
</evidence>
<reference evidence="2 3" key="1">
    <citation type="submission" date="2023-08" db="EMBL/GenBank/DDBJ databases">
        <title>Oxalobacteraceae gen .nov., isolated from river sludge outside the plant.</title>
        <authorList>
            <person name="Zhao S.Y."/>
        </authorList>
    </citation>
    <scope>NUCLEOTIDE SEQUENCE [LARGE SCALE GENOMIC DNA]</scope>
    <source>
        <strain evidence="2 3">R-40</strain>
    </source>
</reference>
<accession>A0ABU1BKI6</accession>
<keyword evidence="3" id="KW-1185">Reference proteome</keyword>
<proteinExistence type="predicted"/>
<organism evidence="2 3">
    <name type="scientific">Keguizhuia sedimenti</name>
    <dbReference type="NCBI Taxonomy" id="3064264"/>
    <lineage>
        <taxon>Bacteria</taxon>
        <taxon>Pseudomonadati</taxon>
        <taxon>Pseudomonadota</taxon>
        <taxon>Betaproteobacteria</taxon>
        <taxon>Burkholderiales</taxon>
        <taxon>Oxalobacteraceae</taxon>
        <taxon>Keguizhuia</taxon>
    </lineage>
</organism>
<dbReference type="Proteomes" id="UP001225596">
    <property type="component" value="Unassembled WGS sequence"/>
</dbReference>
<sequence length="85" mass="9324">MSNPGNQNSQKSASKSKPNLIPDALQGTDDTQSEFSVNATREERREDERKADEKSAHAAPTQESDAAETQSEFSVNERLRGNSQS</sequence>
<gene>
    <name evidence="2" type="ORF">Q8A64_00840</name>
</gene>
<name>A0ABU1BKI6_9BURK</name>
<evidence type="ECO:0000313" key="3">
    <source>
        <dbReference type="Proteomes" id="UP001225596"/>
    </source>
</evidence>
<evidence type="ECO:0000313" key="2">
    <source>
        <dbReference type="EMBL" id="MDQ9168946.1"/>
    </source>
</evidence>
<feature type="region of interest" description="Disordered" evidence="1">
    <location>
        <begin position="1"/>
        <end position="85"/>
    </location>
</feature>
<comment type="caution">
    <text evidence="2">The sequence shown here is derived from an EMBL/GenBank/DDBJ whole genome shotgun (WGS) entry which is preliminary data.</text>
</comment>
<feature type="compositionally biased region" description="Polar residues" evidence="1">
    <location>
        <begin position="61"/>
        <end position="74"/>
    </location>
</feature>
<dbReference type="RefSeq" id="WP_338434776.1">
    <property type="nucleotide sequence ID" value="NZ_JAUYVH010000001.1"/>
</dbReference>